<evidence type="ECO:0000256" key="1">
    <source>
        <dbReference type="ARBA" id="ARBA00004498"/>
    </source>
</evidence>
<evidence type="ECO:0000256" key="4">
    <source>
        <dbReference type="ARBA" id="ARBA00022525"/>
    </source>
</evidence>
<dbReference type="OrthoDB" id="7445603at2759"/>
<gene>
    <name evidence="9" type="ORF">HPB48_015109</name>
</gene>
<protein>
    <recommendedName>
        <fullName evidence="8">Protein Wnt</fullName>
    </recommendedName>
</protein>
<comment type="subcellular location">
    <subcellularLocation>
        <location evidence="1 8">Secreted</location>
        <location evidence="1 8">Extracellular space</location>
        <location evidence="1 8">Extracellular matrix</location>
    </subcellularLocation>
</comment>
<comment type="function">
    <text evidence="8">Ligand for members of the frizzled family of seven transmembrane receptors.</text>
</comment>
<dbReference type="VEuPathDB" id="VectorBase:HLOH_060278"/>
<keyword evidence="4" id="KW-0964">Secreted</keyword>
<evidence type="ECO:0000313" key="9">
    <source>
        <dbReference type="EMBL" id="KAH9370136.1"/>
    </source>
</evidence>
<evidence type="ECO:0000256" key="7">
    <source>
        <dbReference type="ARBA" id="ARBA00023157"/>
    </source>
</evidence>
<keyword evidence="5" id="KW-0272">Extracellular matrix</keyword>
<keyword evidence="7" id="KW-1015">Disulfide bond</keyword>
<keyword evidence="6 8" id="KW-0879">Wnt signaling pathway</keyword>
<evidence type="ECO:0000256" key="6">
    <source>
        <dbReference type="ARBA" id="ARBA00022687"/>
    </source>
</evidence>
<comment type="similarity">
    <text evidence="2 8">Belongs to the Wnt family.</text>
</comment>
<dbReference type="GO" id="GO:0005102">
    <property type="term" value="F:signaling receptor binding"/>
    <property type="evidence" value="ECO:0007669"/>
    <property type="project" value="InterPro"/>
</dbReference>
<dbReference type="InterPro" id="IPR005817">
    <property type="entry name" value="Wnt"/>
</dbReference>
<keyword evidence="3 8" id="KW-0217">Developmental protein</keyword>
<evidence type="ECO:0000313" key="10">
    <source>
        <dbReference type="Proteomes" id="UP000821853"/>
    </source>
</evidence>
<sequence>MRIGHLCAFIACPSRKTLCAEPFHGRHVEKHEHLRWASGVNLGLASSFFISGRSSRQKCARADGNKFHVQIAGHLAGISPSLPGEHGISWLALSSSRPPEAWNSSSHSPEAACAEARRLGLLSSRRQERACSAWPWPGSLALASDAARLAVSACLEAFADRRWNCSSLLAAPRLTPDLTVGSYRYSTFFITYCNGRLA</sequence>
<proteinExistence type="inferred from homology"/>
<evidence type="ECO:0000256" key="8">
    <source>
        <dbReference type="RuleBase" id="RU003500"/>
    </source>
</evidence>
<evidence type="ECO:0000256" key="3">
    <source>
        <dbReference type="ARBA" id="ARBA00022473"/>
    </source>
</evidence>
<accession>A0A9J6G6H7</accession>
<organism evidence="9 10">
    <name type="scientific">Haemaphysalis longicornis</name>
    <name type="common">Bush tick</name>
    <dbReference type="NCBI Taxonomy" id="44386"/>
    <lineage>
        <taxon>Eukaryota</taxon>
        <taxon>Metazoa</taxon>
        <taxon>Ecdysozoa</taxon>
        <taxon>Arthropoda</taxon>
        <taxon>Chelicerata</taxon>
        <taxon>Arachnida</taxon>
        <taxon>Acari</taxon>
        <taxon>Parasitiformes</taxon>
        <taxon>Ixodida</taxon>
        <taxon>Ixodoidea</taxon>
        <taxon>Ixodidae</taxon>
        <taxon>Haemaphysalinae</taxon>
        <taxon>Haemaphysalis</taxon>
    </lineage>
</organism>
<evidence type="ECO:0000256" key="5">
    <source>
        <dbReference type="ARBA" id="ARBA00022530"/>
    </source>
</evidence>
<dbReference type="Proteomes" id="UP000821853">
    <property type="component" value="Chromosome 3"/>
</dbReference>
<dbReference type="EMBL" id="JABSTR010000005">
    <property type="protein sequence ID" value="KAH9370136.1"/>
    <property type="molecule type" value="Genomic_DNA"/>
</dbReference>
<keyword evidence="10" id="KW-1185">Reference proteome</keyword>
<reference evidence="9 10" key="1">
    <citation type="journal article" date="2020" name="Cell">
        <title>Large-Scale Comparative Analyses of Tick Genomes Elucidate Their Genetic Diversity and Vector Capacities.</title>
        <authorList>
            <consortium name="Tick Genome and Microbiome Consortium (TIGMIC)"/>
            <person name="Jia N."/>
            <person name="Wang J."/>
            <person name="Shi W."/>
            <person name="Du L."/>
            <person name="Sun Y."/>
            <person name="Zhan W."/>
            <person name="Jiang J.F."/>
            <person name="Wang Q."/>
            <person name="Zhang B."/>
            <person name="Ji P."/>
            <person name="Bell-Sakyi L."/>
            <person name="Cui X.M."/>
            <person name="Yuan T.T."/>
            <person name="Jiang B.G."/>
            <person name="Yang W.F."/>
            <person name="Lam T.T."/>
            <person name="Chang Q.C."/>
            <person name="Ding S.J."/>
            <person name="Wang X.J."/>
            <person name="Zhu J.G."/>
            <person name="Ruan X.D."/>
            <person name="Zhao L."/>
            <person name="Wei J.T."/>
            <person name="Ye R.Z."/>
            <person name="Que T.C."/>
            <person name="Du C.H."/>
            <person name="Zhou Y.H."/>
            <person name="Cheng J.X."/>
            <person name="Dai P.F."/>
            <person name="Guo W.B."/>
            <person name="Han X.H."/>
            <person name="Huang E.J."/>
            <person name="Li L.F."/>
            <person name="Wei W."/>
            <person name="Gao Y.C."/>
            <person name="Liu J.Z."/>
            <person name="Shao H.Z."/>
            <person name="Wang X."/>
            <person name="Wang C.C."/>
            <person name="Yang T.C."/>
            <person name="Huo Q.B."/>
            <person name="Li W."/>
            <person name="Chen H.Y."/>
            <person name="Chen S.E."/>
            <person name="Zhou L.G."/>
            <person name="Ni X.B."/>
            <person name="Tian J.H."/>
            <person name="Sheng Y."/>
            <person name="Liu T."/>
            <person name="Pan Y.S."/>
            <person name="Xia L.Y."/>
            <person name="Li J."/>
            <person name="Zhao F."/>
            <person name="Cao W.C."/>
        </authorList>
    </citation>
    <scope>NUCLEOTIDE SEQUENCE [LARGE SCALE GENOMIC DNA]</scope>
    <source>
        <strain evidence="9">HaeL-2018</strain>
    </source>
</reference>
<dbReference type="AlphaFoldDB" id="A0A9J6G6H7"/>
<dbReference type="GO" id="GO:0016055">
    <property type="term" value="P:Wnt signaling pathway"/>
    <property type="evidence" value="ECO:0007669"/>
    <property type="project" value="UniProtKB-KW"/>
</dbReference>
<dbReference type="GO" id="GO:0005576">
    <property type="term" value="C:extracellular region"/>
    <property type="evidence" value="ECO:0007669"/>
    <property type="project" value="InterPro"/>
</dbReference>
<evidence type="ECO:0000256" key="2">
    <source>
        <dbReference type="ARBA" id="ARBA00005683"/>
    </source>
</evidence>
<dbReference type="Pfam" id="PF00110">
    <property type="entry name" value="wnt"/>
    <property type="match status" value="1"/>
</dbReference>
<comment type="caution">
    <text evidence="9">The sequence shown here is derived from an EMBL/GenBank/DDBJ whole genome shotgun (WGS) entry which is preliminary data.</text>
</comment>
<name>A0A9J6G6H7_HAELO</name>